<dbReference type="InterPro" id="IPR016181">
    <property type="entry name" value="Acyl_CoA_acyltransferase"/>
</dbReference>
<accession>A0ABP9RQG2</accession>
<dbReference type="Pfam" id="PF00583">
    <property type="entry name" value="Acetyltransf_1"/>
    <property type="match status" value="1"/>
</dbReference>
<evidence type="ECO:0000313" key="2">
    <source>
        <dbReference type="EMBL" id="GAA5184590.1"/>
    </source>
</evidence>
<dbReference type="InterPro" id="IPR000182">
    <property type="entry name" value="GNAT_dom"/>
</dbReference>
<dbReference type="InterPro" id="IPR051822">
    <property type="entry name" value="Glycosyl_Hydrolase_84"/>
</dbReference>
<evidence type="ECO:0000259" key="1">
    <source>
        <dbReference type="PROSITE" id="PS51186"/>
    </source>
</evidence>
<dbReference type="CDD" id="cd04301">
    <property type="entry name" value="NAT_SF"/>
    <property type="match status" value="1"/>
</dbReference>
<feature type="domain" description="N-acetyltransferase" evidence="1">
    <location>
        <begin position="72"/>
        <end position="209"/>
    </location>
</feature>
<reference evidence="3" key="1">
    <citation type="journal article" date="2019" name="Int. J. Syst. Evol. Microbiol.">
        <title>The Global Catalogue of Microorganisms (GCM) 10K type strain sequencing project: providing services to taxonomists for standard genome sequencing and annotation.</title>
        <authorList>
            <consortium name="The Broad Institute Genomics Platform"/>
            <consortium name="The Broad Institute Genome Sequencing Center for Infectious Disease"/>
            <person name="Wu L."/>
            <person name="Ma J."/>
        </authorList>
    </citation>
    <scope>NUCLEOTIDE SEQUENCE [LARGE SCALE GENOMIC DNA]</scope>
    <source>
        <strain evidence="3">JCM 18304</strain>
    </source>
</reference>
<evidence type="ECO:0000313" key="3">
    <source>
        <dbReference type="Proteomes" id="UP001501570"/>
    </source>
</evidence>
<sequence>MPDGSGNGPMVRRFEPGDTDALYDICIRTADAGADARSQYRSPTLVGDIFAIPYTEREPEHAYVLDDGTGAAVGYILGTADTEAFVRWYRREWIPRTASRRPVPPDPPVTQDDAMLALHHHPERMLVPQLAAYPAHLHIDLLAEWQGSGWGRRLMTRFLAGLRAAGVPAVHLGMVAHNTGARKFYDRLGFFEIDVPDTPNLIYLGRSTAQD</sequence>
<dbReference type="PROSITE" id="PS51186">
    <property type="entry name" value="GNAT"/>
    <property type="match status" value="1"/>
</dbReference>
<dbReference type="SUPFAM" id="SSF55729">
    <property type="entry name" value="Acyl-CoA N-acyltransferases (Nat)"/>
    <property type="match status" value="1"/>
</dbReference>
<dbReference type="PANTHER" id="PTHR13170:SF16">
    <property type="entry name" value="PROTEIN O-GLCNACASE"/>
    <property type="match status" value="1"/>
</dbReference>
<proteinExistence type="predicted"/>
<comment type="caution">
    <text evidence="2">The sequence shown here is derived from an EMBL/GenBank/DDBJ whole genome shotgun (WGS) entry which is preliminary data.</text>
</comment>
<gene>
    <name evidence="2" type="ORF">GCM10023322_26420</name>
</gene>
<name>A0ABP9RQG2_9ACTN</name>
<organism evidence="2 3">
    <name type="scientific">Rugosimonospora acidiphila</name>
    <dbReference type="NCBI Taxonomy" id="556531"/>
    <lineage>
        <taxon>Bacteria</taxon>
        <taxon>Bacillati</taxon>
        <taxon>Actinomycetota</taxon>
        <taxon>Actinomycetes</taxon>
        <taxon>Micromonosporales</taxon>
        <taxon>Micromonosporaceae</taxon>
        <taxon>Rugosimonospora</taxon>
    </lineage>
</organism>
<dbReference type="Proteomes" id="UP001501570">
    <property type="component" value="Unassembled WGS sequence"/>
</dbReference>
<dbReference type="Gene3D" id="3.40.630.30">
    <property type="match status" value="1"/>
</dbReference>
<protein>
    <submittedName>
        <fullName evidence="2">N-acetyltransferase</fullName>
    </submittedName>
</protein>
<keyword evidence="3" id="KW-1185">Reference proteome</keyword>
<dbReference type="EMBL" id="BAABJQ010000006">
    <property type="protein sequence ID" value="GAA5184590.1"/>
    <property type="molecule type" value="Genomic_DNA"/>
</dbReference>
<dbReference type="PANTHER" id="PTHR13170">
    <property type="entry name" value="O-GLCNACASE"/>
    <property type="match status" value="1"/>
</dbReference>